<organism evidence="2 3">
    <name type="scientific">Araneus ventricosus</name>
    <name type="common">Orbweaver spider</name>
    <name type="synonym">Epeira ventricosa</name>
    <dbReference type="NCBI Taxonomy" id="182803"/>
    <lineage>
        <taxon>Eukaryota</taxon>
        <taxon>Metazoa</taxon>
        <taxon>Ecdysozoa</taxon>
        <taxon>Arthropoda</taxon>
        <taxon>Chelicerata</taxon>
        <taxon>Arachnida</taxon>
        <taxon>Araneae</taxon>
        <taxon>Araneomorphae</taxon>
        <taxon>Entelegynae</taxon>
        <taxon>Araneoidea</taxon>
        <taxon>Araneidae</taxon>
        <taxon>Araneus</taxon>
    </lineage>
</organism>
<feature type="domain" description="CCHC-type" evidence="1">
    <location>
        <begin position="224"/>
        <end position="242"/>
    </location>
</feature>
<dbReference type="GO" id="GO:0003676">
    <property type="term" value="F:nucleic acid binding"/>
    <property type="evidence" value="ECO:0007669"/>
    <property type="project" value="InterPro"/>
</dbReference>
<dbReference type="OrthoDB" id="10035396at2759"/>
<feature type="domain" description="CCHC-type" evidence="1">
    <location>
        <begin position="182"/>
        <end position="198"/>
    </location>
</feature>
<evidence type="ECO:0000259" key="1">
    <source>
        <dbReference type="SMART" id="SM00343"/>
    </source>
</evidence>
<dbReference type="AlphaFoldDB" id="A0A4Y2SRW7"/>
<keyword evidence="3" id="KW-1185">Reference proteome</keyword>
<reference evidence="2 3" key="1">
    <citation type="journal article" date="2019" name="Sci. Rep.">
        <title>Orb-weaving spider Araneus ventricosus genome elucidates the spidroin gene catalogue.</title>
        <authorList>
            <person name="Kono N."/>
            <person name="Nakamura H."/>
            <person name="Ohtoshi R."/>
            <person name="Moran D.A.P."/>
            <person name="Shinohara A."/>
            <person name="Yoshida Y."/>
            <person name="Fujiwara M."/>
            <person name="Mori M."/>
            <person name="Tomita M."/>
            <person name="Arakawa K."/>
        </authorList>
    </citation>
    <scope>NUCLEOTIDE SEQUENCE [LARGE SCALE GENOMIC DNA]</scope>
</reference>
<gene>
    <name evidence="2" type="primary">ORF1_98</name>
    <name evidence="2" type="ORF">AVEN_66908_1</name>
</gene>
<dbReference type="InterPro" id="IPR001878">
    <property type="entry name" value="Znf_CCHC"/>
</dbReference>
<protein>
    <submittedName>
        <fullName evidence="2">Nucleic-acid-binding protein from transposon X-element</fullName>
    </submittedName>
</protein>
<dbReference type="Proteomes" id="UP000499080">
    <property type="component" value="Unassembled WGS sequence"/>
</dbReference>
<dbReference type="Pfam" id="PF07530">
    <property type="entry name" value="PRE_C2HC"/>
    <property type="match status" value="1"/>
</dbReference>
<accession>A0A4Y2SRW7</accession>
<comment type="caution">
    <text evidence="2">The sequence shown here is derived from an EMBL/GenBank/DDBJ whole genome shotgun (WGS) entry which is preliminary data.</text>
</comment>
<dbReference type="EMBL" id="BGPR01023715">
    <property type="protein sequence ID" value="GBN91112.1"/>
    <property type="molecule type" value="Genomic_DNA"/>
</dbReference>
<name>A0A4Y2SRW7_ARAVE</name>
<sequence>MQQPGPSPIKTANKFTPIADENRQEEIPKSIPEINLKIIANYNLILKDINQQFPKTENSLRRDFIGIKADSEENREKIIQLLKHKNLEFTLSEAFEDRPLKVVIRDLPITMDLTEITQCLEEKGYKIGRTTQMKNYREKTPLPLYLIDVKKTGNFASIFNEKQVCYFKVKIVPYRQRKKATICYNCSGYFHSAKNCHMHPGCIKCNGKHATRECSIKEKIIDPTCINCGEKGHVAAWKGCKALPLIQKTPARQGRKSYAQAVAKTYKNDGKIEEKATEATEELTDLKASINALKGVKILIQEFPTLLEAARLCRKAKSKNEKVLIVLNALLGE</sequence>
<dbReference type="GO" id="GO:0008270">
    <property type="term" value="F:zinc ion binding"/>
    <property type="evidence" value="ECO:0007669"/>
    <property type="project" value="InterPro"/>
</dbReference>
<evidence type="ECO:0000313" key="3">
    <source>
        <dbReference type="Proteomes" id="UP000499080"/>
    </source>
</evidence>
<evidence type="ECO:0000313" key="2">
    <source>
        <dbReference type="EMBL" id="GBN91112.1"/>
    </source>
</evidence>
<proteinExistence type="predicted"/>
<dbReference type="SMART" id="SM00343">
    <property type="entry name" value="ZnF_C2HC"/>
    <property type="match status" value="2"/>
</dbReference>
<dbReference type="InterPro" id="IPR006579">
    <property type="entry name" value="Pre_C2HC_dom"/>
</dbReference>